<evidence type="ECO:0000259" key="12">
    <source>
        <dbReference type="PROSITE" id="PS51154"/>
    </source>
</evidence>
<keyword evidence="4 9" id="KW-0808">Transferase</keyword>
<dbReference type="InterPro" id="IPR001841">
    <property type="entry name" value="Znf_RING"/>
</dbReference>
<evidence type="ECO:0000256" key="1">
    <source>
        <dbReference type="ARBA" id="ARBA00000900"/>
    </source>
</evidence>
<keyword evidence="7 9" id="KW-0862">Zinc</keyword>
<feature type="domain" description="Macro" evidence="12">
    <location>
        <begin position="208"/>
        <end position="397"/>
    </location>
</feature>
<dbReference type="Pfam" id="PF01661">
    <property type="entry name" value="Macro"/>
    <property type="match status" value="1"/>
</dbReference>
<dbReference type="InterPro" id="IPR017907">
    <property type="entry name" value="Znf_RING_CS"/>
</dbReference>
<dbReference type="PROSITE" id="PS50089">
    <property type="entry name" value="ZF_RING_2"/>
    <property type="match status" value="1"/>
</dbReference>
<dbReference type="GO" id="GO:0016567">
    <property type="term" value="P:protein ubiquitination"/>
    <property type="evidence" value="ECO:0007669"/>
    <property type="project" value="UniProtKB-UniRule"/>
</dbReference>
<accession>A0A8B6HGZ4</accession>
<keyword evidence="5 9" id="KW-0479">Metal-binding</keyword>
<organism evidence="13 14">
    <name type="scientific">Mytilus galloprovincialis</name>
    <name type="common">Mediterranean mussel</name>
    <dbReference type="NCBI Taxonomy" id="29158"/>
    <lineage>
        <taxon>Eukaryota</taxon>
        <taxon>Metazoa</taxon>
        <taxon>Spiralia</taxon>
        <taxon>Lophotrochozoa</taxon>
        <taxon>Mollusca</taxon>
        <taxon>Bivalvia</taxon>
        <taxon>Autobranchia</taxon>
        <taxon>Pteriomorphia</taxon>
        <taxon>Mytilida</taxon>
        <taxon>Mytiloidea</taxon>
        <taxon>Mytilidae</taxon>
        <taxon>Mytilinae</taxon>
        <taxon>Mytilus</taxon>
    </lineage>
</organism>
<dbReference type="PROSITE" id="PS00518">
    <property type="entry name" value="ZF_RING_1"/>
    <property type="match status" value="1"/>
</dbReference>
<evidence type="ECO:0000256" key="2">
    <source>
        <dbReference type="ARBA" id="ARBA00004906"/>
    </source>
</evidence>
<sequence length="645" mass="72353">MNYVHTIEISYKYWLDQQNHISIKMSQSKLKSFFKRKPDDIESSVPSKRPRVTDPLHQELIDIERSAETTTSVTTPTKPKKERKWQYTHICIFGVPREVCCTQYCNAVKNYSNIFGQATCLREIHFMDKDAFMVGLIQKEFRQNLNIDQSVQSSGSRVSNPSGHSLSKNDNTPKYARSLSDDAAKAGKYSGSTNGKNSNPSSSVKQEKFQKQYMAAKGFKVHVVQDDITKMSVDVVICPQDDFCLSKGRIAKAIANASNERYRTDVIGMKTVKRSEVKKIAASPSTLPFKYVLHTVAPRWDKDAVKDNTKFMKELALTIRNILKHCSDSKNISTAAIPVLGIGADGYDTPYVTYASILSKEITQELQNDKFSMEELYIVTSEWGMASAVTDQLIKEKLFTPCTSFQRQKRHNKDDTDGTDEDKDGKRNRNSTTGAIPKSGTGKLGTAVKGGNLENCVICMDTPNDPRRLNCGHVYCHSCISQHFKLNNPVCPTCGSIQGVVTGNQPPGTMKVYRRSSPLSGYPGCGRIEIEYIIDSGRQGPEHKDEGQKFEGIRRIGYLPDNRKGQLVAKMLRVAFDRKLVFTIGDSRTTGKQGVVTWNDIHHKTNPKPYELFGYPDDFYLDRVIDELSAKGVTEKDIGPNTSIY</sequence>
<dbReference type="Pfam" id="PF00097">
    <property type="entry name" value="zf-C3HC4"/>
    <property type="match status" value="1"/>
</dbReference>
<evidence type="ECO:0000256" key="8">
    <source>
        <dbReference type="PROSITE-ProRule" id="PRU00175"/>
    </source>
</evidence>
<keyword evidence="14" id="KW-1185">Reference proteome</keyword>
<evidence type="ECO:0000256" key="9">
    <source>
        <dbReference type="RuleBase" id="RU367105"/>
    </source>
</evidence>
<evidence type="ECO:0000256" key="3">
    <source>
        <dbReference type="ARBA" id="ARBA00009413"/>
    </source>
</evidence>
<dbReference type="SUPFAM" id="SSF52949">
    <property type="entry name" value="Macro domain-like"/>
    <property type="match status" value="1"/>
</dbReference>
<dbReference type="Pfam" id="PF18102">
    <property type="entry name" value="DTC"/>
    <property type="match status" value="1"/>
</dbReference>
<evidence type="ECO:0000256" key="6">
    <source>
        <dbReference type="ARBA" id="ARBA00022771"/>
    </source>
</evidence>
<feature type="region of interest" description="Disordered" evidence="10">
    <location>
        <begin position="405"/>
        <end position="444"/>
    </location>
</feature>
<name>A0A8B6HGZ4_MYTGA</name>
<dbReference type="GO" id="GO:0005737">
    <property type="term" value="C:cytoplasm"/>
    <property type="evidence" value="ECO:0007669"/>
    <property type="project" value="UniProtKB-SubCell"/>
</dbReference>
<comment type="catalytic activity">
    <reaction evidence="1 9">
        <text>S-ubiquitinyl-[E2 ubiquitin-conjugating enzyme]-L-cysteine + [acceptor protein]-L-lysine = [E2 ubiquitin-conjugating enzyme]-L-cysteine + N(6)-ubiquitinyl-[acceptor protein]-L-lysine.</text>
        <dbReference type="EC" id="2.3.2.27"/>
    </reaction>
</comment>
<proteinExistence type="inferred from homology"/>
<evidence type="ECO:0000259" key="11">
    <source>
        <dbReference type="PROSITE" id="PS50089"/>
    </source>
</evidence>
<dbReference type="SUPFAM" id="SSF57850">
    <property type="entry name" value="RING/U-box"/>
    <property type="match status" value="1"/>
</dbReference>
<dbReference type="UniPathway" id="UPA00143"/>
<dbReference type="InterPro" id="IPR043472">
    <property type="entry name" value="Macro_dom-like"/>
</dbReference>
<dbReference type="EC" id="2.3.2.27" evidence="9"/>
<reference evidence="13" key="1">
    <citation type="submission" date="2018-11" db="EMBL/GenBank/DDBJ databases">
        <authorList>
            <person name="Alioto T."/>
            <person name="Alioto T."/>
        </authorList>
    </citation>
    <scope>NUCLEOTIDE SEQUENCE</scope>
</reference>
<dbReference type="GO" id="GO:0008270">
    <property type="term" value="F:zinc ion binding"/>
    <property type="evidence" value="ECO:0007669"/>
    <property type="project" value="UniProtKB-KW"/>
</dbReference>
<comment type="pathway">
    <text evidence="2 9">Protein modification; protein ubiquitination.</text>
</comment>
<dbReference type="InterPro" id="IPR013083">
    <property type="entry name" value="Znf_RING/FYVE/PHD"/>
</dbReference>
<dbReference type="Proteomes" id="UP000596742">
    <property type="component" value="Unassembled WGS sequence"/>
</dbReference>
<dbReference type="InterPro" id="IPR039398">
    <property type="entry name" value="Deltex_fam"/>
</dbReference>
<dbReference type="Gene3D" id="3.40.220.10">
    <property type="entry name" value="Leucine Aminopeptidase, subunit E, domain 1"/>
    <property type="match status" value="1"/>
</dbReference>
<evidence type="ECO:0000256" key="10">
    <source>
        <dbReference type="SAM" id="MobiDB-lite"/>
    </source>
</evidence>
<evidence type="ECO:0000256" key="5">
    <source>
        <dbReference type="ARBA" id="ARBA00022723"/>
    </source>
</evidence>
<dbReference type="AlphaFoldDB" id="A0A8B6HGZ4"/>
<feature type="compositionally biased region" description="Polar residues" evidence="10">
    <location>
        <begin position="190"/>
        <end position="204"/>
    </location>
</feature>
<dbReference type="InterPro" id="IPR039396">
    <property type="entry name" value="Deltex_C"/>
</dbReference>
<gene>
    <name evidence="13" type="ORF">MGAL_10B068696</name>
</gene>
<keyword evidence="9" id="KW-0963">Cytoplasm</keyword>
<dbReference type="GO" id="GO:0061630">
    <property type="term" value="F:ubiquitin protein ligase activity"/>
    <property type="evidence" value="ECO:0007669"/>
    <property type="project" value="UniProtKB-UniRule"/>
</dbReference>
<feature type="compositionally biased region" description="Polar residues" evidence="10">
    <location>
        <begin position="150"/>
        <end position="172"/>
    </location>
</feature>
<evidence type="ECO:0000313" key="14">
    <source>
        <dbReference type="Proteomes" id="UP000596742"/>
    </source>
</evidence>
<evidence type="ECO:0000256" key="4">
    <source>
        <dbReference type="ARBA" id="ARBA00022679"/>
    </source>
</evidence>
<comment type="subcellular location">
    <subcellularLocation>
        <location evidence="9">Cytoplasm</location>
    </subcellularLocation>
</comment>
<dbReference type="CDD" id="cd09633">
    <property type="entry name" value="Deltex_C"/>
    <property type="match status" value="1"/>
</dbReference>
<dbReference type="SMART" id="SM00184">
    <property type="entry name" value="RING"/>
    <property type="match status" value="1"/>
</dbReference>
<protein>
    <recommendedName>
        <fullName evidence="9">E3 ubiquitin-protein ligase</fullName>
        <ecNumber evidence="9">2.3.2.27</ecNumber>
    </recommendedName>
</protein>
<dbReference type="Gene3D" id="3.30.390.130">
    <property type="match status" value="1"/>
</dbReference>
<comment type="caution">
    <text evidence="13">The sequence shown here is derived from an EMBL/GenBank/DDBJ whole genome shotgun (WGS) entry which is preliminary data.</text>
</comment>
<dbReference type="GO" id="GO:0007219">
    <property type="term" value="P:Notch signaling pathway"/>
    <property type="evidence" value="ECO:0007669"/>
    <property type="project" value="InterPro"/>
</dbReference>
<keyword evidence="6 8" id="KW-0863">Zinc-finger</keyword>
<evidence type="ECO:0000313" key="13">
    <source>
        <dbReference type="EMBL" id="VDI79058.1"/>
    </source>
</evidence>
<comment type="similarity">
    <text evidence="3 9">Belongs to the Deltex family.</text>
</comment>
<dbReference type="Gene3D" id="3.30.40.10">
    <property type="entry name" value="Zinc/RING finger domain, C3HC4 (zinc finger)"/>
    <property type="match status" value="1"/>
</dbReference>
<evidence type="ECO:0000256" key="7">
    <source>
        <dbReference type="ARBA" id="ARBA00022833"/>
    </source>
</evidence>
<dbReference type="InterPro" id="IPR002589">
    <property type="entry name" value="Macro_dom"/>
</dbReference>
<dbReference type="EMBL" id="UYJE01010033">
    <property type="protein sequence ID" value="VDI79058.1"/>
    <property type="molecule type" value="Genomic_DNA"/>
</dbReference>
<dbReference type="OrthoDB" id="6275406at2759"/>
<dbReference type="InterPro" id="IPR039399">
    <property type="entry name" value="Deltex_C_sf"/>
</dbReference>
<feature type="domain" description="RING-type" evidence="11">
    <location>
        <begin position="456"/>
        <end position="494"/>
    </location>
</feature>
<feature type="region of interest" description="Disordered" evidence="10">
    <location>
        <begin position="150"/>
        <end position="207"/>
    </location>
</feature>
<dbReference type="PANTHER" id="PTHR12622">
    <property type="entry name" value="DELTEX-RELATED"/>
    <property type="match status" value="1"/>
</dbReference>
<dbReference type="PROSITE" id="PS51154">
    <property type="entry name" value="MACRO"/>
    <property type="match status" value="1"/>
</dbReference>
<dbReference type="InterPro" id="IPR018957">
    <property type="entry name" value="Znf_C3HC4_RING-type"/>
</dbReference>